<feature type="active site" evidence="5">
    <location>
        <position position="59"/>
    </location>
</feature>
<evidence type="ECO:0000256" key="4">
    <source>
        <dbReference type="ARBA" id="ARBA00038453"/>
    </source>
</evidence>
<dbReference type="InterPro" id="IPR001441">
    <property type="entry name" value="UPP_synth-like"/>
</dbReference>
<evidence type="ECO:0000256" key="3">
    <source>
        <dbReference type="ARBA" id="ARBA00022842"/>
    </source>
</evidence>
<dbReference type="PANTHER" id="PTHR10291:SF43">
    <property type="entry name" value="DEHYDRODOLICHYL DIPHOSPHATE SYNTHASE COMPLEX SUBUNIT DHDDS"/>
    <property type="match status" value="1"/>
</dbReference>
<evidence type="ECO:0000256" key="2">
    <source>
        <dbReference type="ARBA" id="ARBA00022723"/>
    </source>
</evidence>
<dbReference type="PANTHER" id="PTHR10291">
    <property type="entry name" value="DEHYDRODOLICHYL DIPHOSPHATE SYNTHASE FAMILY MEMBER"/>
    <property type="match status" value="1"/>
</dbReference>
<comment type="caution">
    <text evidence="5">Lacks conserved residue(s) required for the propagation of feature annotation.</text>
</comment>
<evidence type="ECO:0000256" key="1">
    <source>
        <dbReference type="ARBA" id="ARBA00022679"/>
    </source>
</evidence>
<proteinExistence type="inferred from homology"/>
<comment type="caution">
    <text evidence="6">The sequence shown here is derived from an EMBL/GenBank/DDBJ whole genome shotgun (WGS) entry which is preliminary data.</text>
</comment>
<feature type="binding site" evidence="5">
    <location>
        <position position="59"/>
    </location>
    <ligand>
        <name>Mg(2+)</name>
        <dbReference type="ChEBI" id="CHEBI:18420"/>
    </ligand>
</feature>
<dbReference type="SUPFAM" id="SSF64005">
    <property type="entry name" value="Undecaprenyl diphosphate synthase"/>
    <property type="match status" value="1"/>
</dbReference>
<keyword evidence="7" id="KW-1185">Reference proteome</keyword>
<keyword evidence="2 5" id="KW-0479">Metal-binding</keyword>
<dbReference type="GO" id="GO:0000287">
    <property type="term" value="F:magnesium ion binding"/>
    <property type="evidence" value="ECO:0007669"/>
    <property type="project" value="UniProtKB-UniRule"/>
</dbReference>
<accession>A0A9Q3ZAU2</accession>
<comment type="subunit">
    <text evidence="5">Homodimer.</text>
</comment>
<feature type="binding site" evidence="5">
    <location>
        <position position="110"/>
    </location>
    <ligand>
        <name>substrate</name>
    </ligand>
</feature>
<feature type="binding site" evidence="5">
    <location>
        <position position="64"/>
    </location>
    <ligand>
        <name>substrate</name>
    </ligand>
</feature>
<dbReference type="GO" id="GO:0005886">
    <property type="term" value="C:plasma membrane"/>
    <property type="evidence" value="ECO:0007669"/>
    <property type="project" value="TreeGrafter"/>
</dbReference>
<sequence length="275" mass="30388">MRVSADHHVRDHRSYDGGAVVICRLRGRAIVGTCSSRRSTARPVGRRGPLPGHIAVILDGNRRWAKAATRDSAWGYMQGGDRALQFLSWCDAAGVGVVTLYAVSLDNLRRRDDSVAASLRAVTETLRQLAREARWRIRLIGRIDLLDAQIVRQLRAAVDLAGAASGPTVNIALAYSGREEILQALQQLLSTPGGIAQAQAGLTQDLLARHLYTGGLPDPDLIIRTSGEQRLSDFMTWQSTYSELYFCDTAWPGFDERHFEQALDHFASCCRRYGQ</sequence>
<name>A0A9Q3ZAU2_9ACTN</name>
<dbReference type="EC" id="2.5.1.-" evidence="5"/>
<keyword evidence="3 5" id="KW-0460">Magnesium</keyword>
<dbReference type="InterPro" id="IPR018520">
    <property type="entry name" value="UPP_synth-like_CS"/>
</dbReference>
<feature type="binding site" evidence="5">
    <location>
        <position position="243"/>
    </location>
    <ligand>
        <name>Mg(2+)</name>
        <dbReference type="ChEBI" id="CHEBI:18420"/>
    </ligand>
</feature>
<dbReference type="GO" id="GO:0045547">
    <property type="term" value="F:ditrans,polycis-polyprenyl diphosphate synthase [(2E,6E)-farnesyl diphosphate specific] activity"/>
    <property type="evidence" value="ECO:0007669"/>
    <property type="project" value="TreeGrafter"/>
</dbReference>
<dbReference type="EMBL" id="JAJSBI010000030">
    <property type="protein sequence ID" value="MCD9879659.1"/>
    <property type="molecule type" value="Genomic_DNA"/>
</dbReference>
<evidence type="ECO:0000313" key="6">
    <source>
        <dbReference type="EMBL" id="MCD9879659.1"/>
    </source>
</evidence>
<dbReference type="PROSITE" id="PS01066">
    <property type="entry name" value="UPP_SYNTHASE"/>
    <property type="match status" value="1"/>
</dbReference>
<feature type="binding site" evidence="5">
    <location>
        <position position="224"/>
    </location>
    <ligand>
        <name>substrate</name>
    </ligand>
</feature>
<keyword evidence="1 5" id="KW-0808">Transferase</keyword>
<comment type="similarity">
    <text evidence="4">Belongs to the UPP synthase family. Z-FPP synthase subfamily.</text>
</comment>
<evidence type="ECO:0000256" key="5">
    <source>
        <dbReference type="HAMAP-Rule" id="MF_01139"/>
    </source>
</evidence>
<comment type="function">
    <text evidence="5">Catalyzes the condensation of isopentenyl diphosphate (IPP) with allylic pyrophosphates generating different type of terpenoids.</text>
</comment>
<dbReference type="AlphaFoldDB" id="A0A9Q3ZAU2"/>
<dbReference type="Pfam" id="PF01255">
    <property type="entry name" value="Prenyltransf"/>
    <property type="match status" value="1"/>
</dbReference>
<gene>
    <name evidence="6" type="primary">uppS</name>
    <name evidence="6" type="ORF">LJ657_40020</name>
</gene>
<dbReference type="InterPro" id="IPR036424">
    <property type="entry name" value="UPP_synth-like_sf"/>
</dbReference>
<dbReference type="CDD" id="cd00475">
    <property type="entry name" value="Cis_IPPS"/>
    <property type="match status" value="1"/>
</dbReference>
<feature type="binding site" evidence="5">
    <location>
        <begin position="60"/>
        <end position="63"/>
    </location>
    <ligand>
        <name>substrate</name>
    </ligand>
</feature>
<feature type="active site" description="Proton acceptor" evidence="5">
    <location>
        <position position="107"/>
    </location>
</feature>
<evidence type="ECO:0000313" key="7">
    <source>
        <dbReference type="Proteomes" id="UP001108029"/>
    </source>
</evidence>
<dbReference type="Gene3D" id="3.40.1180.10">
    <property type="entry name" value="Decaprenyl diphosphate synthase-like"/>
    <property type="match status" value="1"/>
</dbReference>
<dbReference type="HAMAP" id="MF_01139">
    <property type="entry name" value="ISPT"/>
    <property type="match status" value="1"/>
</dbReference>
<organism evidence="6 7">
    <name type="scientific">Streptomyces guryensis</name>
    <dbReference type="NCBI Taxonomy" id="2886947"/>
    <lineage>
        <taxon>Bacteria</taxon>
        <taxon>Bacillati</taxon>
        <taxon>Actinomycetota</taxon>
        <taxon>Actinomycetes</taxon>
        <taxon>Kitasatosporales</taxon>
        <taxon>Streptomycetaceae</taxon>
        <taxon>Streptomyces</taxon>
    </lineage>
</organism>
<dbReference type="Proteomes" id="UP001108029">
    <property type="component" value="Unassembled WGS sequence"/>
</dbReference>
<dbReference type="GO" id="GO:0016094">
    <property type="term" value="P:polyprenol biosynthetic process"/>
    <property type="evidence" value="ECO:0007669"/>
    <property type="project" value="TreeGrafter"/>
</dbReference>
<reference evidence="6" key="1">
    <citation type="submission" date="2021-12" db="EMBL/GenBank/DDBJ databases">
        <authorList>
            <person name="Lee J.-H."/>
            <person name="Kim S.-B."/>
        </authorList>
    </citation>
    <scope>NUCLEOTIDE SEQUENCE</scope>
    <source>
        <strain evidence="6">NR30</strain>
    </source>
</reference>
<feature type="binding site" evidence="5">
    <location>
        <begin position="230"/>
        <end position="232"/>
    </location>
    <ligand>
        <name>substrate</name>
    </ligand>
</feature>
<comment type="cofactor">
    <cofactor evidence="5">
        <name>Mg(2+)</name>
        <dbReference type="ChEBI" id="CHEBI:18420"/>
    </cofactor>
    <text evidence="5">Binds 2 magnesium ions per subunit.</text>
</comment>
<dbReference type="NCBIfam" id="TIGR00055">
    <property type="entry name" value="uppS"/>
    <property type="match status" value="1"/>
</dbReference>
<dbReference type="GO" id="GO:0033850">
    <property type="term" value="F:Z-farnesyl diphosphate synthase activity"/>
    <property type="evidence" value="ECO:0007669"/>
    <property type="project" value="TreeGrafter"/>
</dbReference>
<protein>
    <recommendedName>
        <fullName evidence="5">Isoprenyl transferase</fullName>
        <ecNumber evidence="5">2.5.1.-</ecNumber>
    </recommendedName>
</protein>
<dbReference type="RefSeq" id="WP_232654605.1">
    <property type="nucleotide sequence ID" value="NZ_JAJSBI010000030.1"/>
</dbReference>
<feature type="binding site" evidence="5">
    <location>
        <begin position="104"/>
        <end position="106"/>
    </location>
    <ligand>
        <name>substrate</name>
    </ligand>
</feature>